<evidence type="ECO:0000313" key="1">
    <source>
        <dbReference type="EMBL" id="KKR00150.1"/>
    </source>
</evidence>
<comment type="caution">
    <text evidence="1">The sequence shown here is derived from an EMBL/GenBank/DDBJ whole genome shotgun (WGS) entry which is preliminary data.</text>
</comment>
<dbReference type="STRING" id="1618574.UT24_C0016G0039"/>
<organism evidence="1 2">
    <name type="scientific">Candidatus Woesebacteria bacterium GW2011_GWB1_39_12</name>
    <dbReference type="NCBI Taxonomy" id="1618574"/>
    <lineage>
        <taxon>Bacteria</taxon>
        <taxon>Candidatus Woeseibacteriota</taxon>
    </lineage>
</organism>
<proteinExistence type="predicted"/>
<name>A0A0G0PPR1_9BACT</name>
<sequence>MKTKEKKCKCEIKYASDGKVRFWKTDCPIHTKSEVWLNKSPKPKEKKVRIEEQIEEVLRNRILYIGNEIPKYFTTDKRSKQLYSGYPQQLIDELVKVINSK</sequence>
<dbReference type="Proteomes" id="UP000033881">
    <property type="component" value="Unassembled WGS sequence"/>
</dbReference>
<accession>A0A0G0PPR1</accession>
<reference evidence="1 2" key="1">
    <citation type="journal article" date="2015" name="Nature">
        <title>rRNA introns, odd ribosomes, and small enigmatic genomes across a large radiation of phyla.</title>
        <authorList>
            <person name="Brown C.T."/>
            <person name="Hug L.A."/>
            <person name="Thomas B.C."/>
            <person name="Sharon I."/>
            <person name="Castelle C.J."/>
            <person name="Singh A."/>
            <person name="Wilkins M.J."/>
            <person name="Williams K.H."/>
            <person name="Banfield J.F."/>
        </authorList>
    </citation>
    <scope>NUCLEOTIDE SEQUENCE [LARGE SCALE GENOMIC DNA]</scope>
</reference>
<dbReference type="AlphaFoldDB" id="A0A0G0PPR1"/>
<evidence type="ECO:0000313" key="2">
    <source>
        <dbReference type="Proteomes" id="UP000033881"/>
    </source>
</evidence>
<gene>
    <name evidence="1" type="ORF">UT24_C0016G0039</name>
</gene>
<protein>
    <submittedName>
        <fullName evidence="1">Uncharacterized protein</fullName>
    </submittedName>
</protein>
<dbReference type="EMBL" id="LBWB01000016">
    <property type="protein sequence ID" value="KKR00150.1"/>
    <property type="molecule type" value="Genomic_DNA"/>
</dbReference>